<name>A0ABU4WCE4_9FUSO</name>
<dbReference type="InterPro" id="IPR036388">
    <property type="entry name" value="WH-like_DNA-bd_sf"/>
</dbReference>
<evidence type="ECO:0000313" key="1">
    <source>
        <dbReference type="EMBL" id="MDX8337199.1"/>
    </source>
</evidence>
<proteinExistence type="predicted"/>
<gene>
    <name evidence="1" type="ORF">RFV38_11970</name>
</gene>
<dbReference type="Gene3D" id="1.10.10.10">
    <property type="entry name" value="Winged helix-like DNA-binding domain superfamily/Winged helix DNA-binding domain"/>
    <property type="match status" value="1"/>
</dbReference>
<reference evidence="2" key="1">
    <citation type="submission" date="2023-07" db="EMBL/GenBank/DDBJ databases">
        <authorList>
            <person name="Colorado M.A."/>
            <person name="Villamil L.M."/>
            <person name="Melo J.F."/>
            <person name="Rodriguez J.A."/>
            <person name="Ruiz R.Y."/>
        </authorList>
    </citation>
    <scope>NUCLEOTIDE SEQUENCE [LARGE SCALE GENOMIC DNA]</scope>
    <source>
        <strain evidence="2">C33</strain>
    </source>
</reference>
<dbReference type="EMBL" id="JAVIKH010000024">
    <property type="protein sequence ID" value="MDX8337199.1"/>
    <property type="molecule type" value="Genomic_DNA"/>
</dbReference>
<protein>
    <submittedName>
        <fullName evidence="1">Replication initiation protein</fullName>
    </submittedName>
</protein>
<sequence>MGKIGFNKKLNRLPIYFEKEIFVNAFGWLLKEFNKWNKGLEIKERVITIKKREIWEASTTRPYTKEEFSEFIRGLTVSKRYEIDKEKGYGISGSIFVTQEIDNETLKIEIPSLFIPFLFYKHDIHIIDKAKKKEPLTVKELDYWDNELKHKKQEILLLEDAELKGISGKYAKRLYMLLKQFESTGYFIMEIQQFRDVLEVPVAYTLGTLNRDIILKAKAELEKKKIYKFPEEVKGKGRRKIEKIEIYFSIFEEESTKKKKFELTLEEEMEAREILQKQGIGYELLNEQKKKSPSIYVKTLKSVLKK</sequence>
<dbReference type="InterPro" id="IPR036390">
    <property type="entry name" value="WH_DNA-bd_sf"/>
</dbReference>
<evidence type="ECO:0000313" key="2">
    <source>
        <dbReference type="Proteomes" id="UP001279681"/>
    </source>
</evidence>
<organism evidence="1 2">
    <name type="scientific">Candidatus Cetobacterium colombiensis</name>
    <dbReference type="NCBI Taxonomy" id="3073100"/>
    <lineage>
        <taxon>Bacteria</taxon>
        <taxon>Fusobacteriati</taxon>
        <taxon>Fusobacteriota</taxon>
        <taxon>Fusobacteriia</taxon>
        <taxon>Fusobacteriales</taxon>
        <taxon>Fusobacteriaceae</taxon>
        <taxon>Cetobacterium</taxon>
    </lineage>
</organism>
<dbReference type="RefSeq" id="WP_320314552.1">
    <property type="nucleotide sequence ID" value="NZ_JAVIKH010000024.1"/>
</dbReference>
<accession>A0ABU4WCE4</accession>
<dbReference type="Proteomes" id="UP001279681">
    <property type="component" value="Unassembled WGS sequence"/>
</dbReference>
<comment type="caution">
    <text evidence="1">The sequence shown here is derived from an EMBL/GenBank/DDBJ whole genome shotgun (WGS) entry which is preliminary data.</text>
</comment>
<dbReference type="SUPFAM" id="SSF46785">
    <property type="entry name" value="Winged helix' DNA-binding domain"/>
    <property type="match status" value="1"/>
</dbReference>
<keyword evidence="2" id="KW-1185">Reference proteome</keyword>